<reference evidence="3" key="1">
    <citation type="submission" date="2021-01" db="EMBL/GenBank/DDBJ databases">
        <authorList>
            <person name="Corre E."/>
            <person name="Pelletier E."/>
            <person name="Niang G."/>
            <person name="Scheremetjew M."/>
            <person name="Finn R."/>
            <person name="Kale V."/>
            <person name="Holt S."/>
            <person name="Cochrane G."/>
            <person name="Meng A."/>
            <person name="Brown T."/>
            <person name="Cohen L."/>
        </authorList>
    </citation>
    <scope>NUCLEOTIDE SEQUENCE</scope>
    <source>
        <strain evidence="3">CCMP645</strain>
    </source>
</reference>
<accession>A0A6S9QUU1</accession>
<sequence length="159" mass="17374">MTPILAAKATMAPFTLFFVAVCTATANAFSSVADVVAEQQAITAAFNEFGITFFQQDAATLAPFFADDSRAVIFDKVNQETFVYGPGEFEQFAAKDFELMPTLEGFSLVALDVYVNLDVPVRQAFNVALNPTTFEERGLRIGTFFYNADHLIVSSLIAI</sequence>
<evidence type="ECO:0008006" key="4">
    <source>
        <dbReference type="Google" id="ProtNLM"/>
    </source>
</evidence>
<evidence type="ECO:0000313" key="3">
    <source>
        <dbReference type="EMBL" id="CAE0751328.1"/>
    </source>
</evidence>
<organism evidence="3">
    <name type="scientific">Chrysotila carterae</name>
    <name type="common">Marine alga</name>
    <name type="synonym">Syracosphaera carterae</name>
    <dbReference type="NCBI Taxonomy" id="13221"/>
    <lineage>
        <taxon>Eukaryota</taxon>
        <taxon>Haptista</taxon>
        <taxon>Haptophyta</taxon>
        <taxon>Prymnesiophyceae</taxon>
        <taxon>Isochrysidales</taxon>
        <taxon>Isochrysidaceae</taxon>
        <taxon>Chrysotila</taxon>
    </lineage>
</organism>
<gene>
    <name evidence="2" type="ORF">PCAR00345_LOCUS3912</name>
    <name evidence="3" type="ORF">PCAR00345_LOCUS3913</name>
</gene>
<proteinExistence type="predicted"/>
<dbReference type="EMBL" id="HBIZ01006853">
    <property type="protein sequence ID" value="CAE0751328.1"/>
    <property type="molecule type" value="Transcribed_RNA"/>
</dbReference>
<protein>
    <recommendedName>
        <fullName evidence="4">SnoaL-like domain-containing protein</fullName>
    </recommendedName>
</protein>
<evidence type="ECO:0000256" key="1">
    <source>
        <dbReference type="SAM" id="SignalP"/>
    </source>
</evidence>
<keyword evidence="1" id="KW-0732">Signal</keyword>
<name>A0A6S9QUU1_CHRCT</name>
<dbReference type="EMBL" id="HBIZ01006852">
    <property type="protein sequence ID" value="CAE0751327.1"/>
    <property type="molecule type" value="Transcribed_RNA"/>
</dbReference>
<dbReference type="AlphaFoldDB" id="A0A6S9QUU1"/>
<feature type="signal peptide" evidence="1">
    <location>
        <begin position="1"/>
        <end position="28"/>
    </location>
</feature>
<feature type="chain" id="PRO_5036191513" description="SnoaL-like domain-containing protein" evidence="1">
    <location>
        <begin position="29"/>
        <end position="159"/>
    </location>
</feature>
<evidence type="ECO:0000313" key="2">
    <source>
        <dbReference type="EMBL" id="CAE0751327.1"/>
    </source>
</evidence>